<reference evidence="15 16" key="1">
    <citation type="submission" date="2018-01" db="EMBL/GenBank/DDBJ databases">
        <title>The whole genome sequencing and assembly of Paenibacillus chitinolyticus KCCM 41400 strain.</title>
        <authorList>
            <person name="Kim J.-Y."/>
            <person name="Park M.-K."/>
            <person name="Lee Y.-J."/>
            <person name="Yi H."/>
            <person name="Bahn Y.-S."/>
            <person name="Kim J.F."/>
            <person name="Lee D.-W."/>
        </authorList>
    </citation>
    <scope>NUCLEOTIDE SEQUENCE [LARGE SCALE GENOMIC DNA]</scope>
    <source>
        <strain evidence="15 16">KCCM 41400</strain>
    </source>
</reference>
<dbReference type="InterPro" id="IPR000620">
    <property type="entry name" value="EamA_dom"/>
</dbReference>
<proteinExistence type="inferred from homology"/>
<dbReference type="EMBL" id="JAMDMJ010000009">
    <property type="protein sequence ID" value="MCY9595935.1"/>
    <property type="molecule type" value="Genomic_DNA"/>
</dbReference>
<keyword evidence="6" id="KW-0441">Lipid A biosynthesis</keyword>
<evidence type="ECO:0000313" key="14">
    <source>
        <dbReference type="EMBL" id="MCY9595935.1"/>
    </source>
</evidence>
<name>A0A410X060_9BACL</name>
<reference evidence="14 17" key="2">
    <citation type="submission" date="2022-05" db="EMBL/GenBank/DDBJ databases">
        <title>Genome Sequencing of Bee-Associated Microbes.</title>
        <authorList>
            <person name="Dunlap C."/>
        </authorList>
    </citation>
    <scope>NUCLEOTIDE SEQUENCE [LARGE SCALE GENOMIC DNA]</scope>
    <source>
        <strain evidence="14 17">NRRL B-23120</strain>
    </source>
</reference>
<evidence type="ECO:0000259" key="13">
    <source>
        <dbReference type="Pfam" id="PF00892"/>
    </source>
</evidence>
<keyword evidence="4" id="KW-0444">Lipid biosynthesis</keyword>
<sequence length="120" mass="13268">MSALWVILLSVGMGAVGQVLLKAGANRLGELSLAPATLIPDLFRMVKTPEILIGLILFGTSFLLWVKVLTKVELSYAYPMMSLSYVIVFVMSFLWFQETFTMQKLVGMAVIIIGIIIINK</sequence>
<evidence type="ECO:0000256" key="3">
    <source>
        <dbReference type="ARBA" id="ARBA00022475"/>
    </source>
</evidence>
<evidence type="ECO:0000256" key="1">
    <source>
        <dbReference type="ARBA" id="ARBA00004651"/>
    </source>
</evidence>
<dbReference type="KEGG" id="pchi:PC41400_20985"/>
<dbReference type="PANTHER" id="PTHR30561">
    <property type="entry name" value="SMR FAMILY PROTON-DEPENDENT DRUG EFFLUX TRANSPORTER SUGE"/>
    <property type="match status" value="1"/>
</dbReference>
<feature type="transmembrane region" description="Helical" evidence="12">
    <location>
        <begin position="76"/>
        <end position="96"/>
    </location>
</feature>
<dbReference type="Pfam" id="PF00892">
    <property type="entry name" value="EamA"/>
    <property type="match status" value="1"/>
</dbReference>
<evidence type="ECO:0000256" key="9">
    <source>
        <dbReference type="ARBA" id="ARBA00022989"/>
    </source>
</evidence>
<keyword evidence="10" id="KW-0443">Lipid metabolism</keyword>
<evidence type="ECO:0000256" key="11">
    <source>
        <dbReference type="ARBA" id="ARBA00023136"/>
    </source>
</evidence>
<keyword evidence="11 12" id="KW-0472">Membrane</keyword>
<evidence type="ECO:0000256" key="8">
    <source>
        <dbReference type="ARBA" id="ARBA00022985"/>
    </source>
</evidence>
<keyword evidence="17" id="KW-1185">Reference proteome</keyword>
<evidence type="ECO:0000256" key="2">
    <source>
        <dbReference type="ARBA" id="ARBA00007362"/>
    </source>
</evidence>
<dbReference type="Gene3D" id="1.10.3730.20">
    <property type="match status" value="1"/>
</dbReference>
<feature type="transmembrane region" description="Helical" evidence="12">
    <location>
        <begin position="102"/>
        <end position="119"/>
    </location>
</feature>
<dbReference type="Proteomes" id="UP001527202">
    <property type="component" value="Unassembled WGS sequence"/>
</dbReference>
<evidence type="ECO:0000256" key="12">
    <source>
        <dbReference type="SAM" id="Phobius"/>
    </source>
</evidence>
<keyword evidence="8" id="KW-0448">Lipopolysaccharide biosynthesis</keyword>
<evidence type="ECO:0000256" key="4">
    <source>
        <dbReference type="ARBA" id="ARBA00022516"/>
    </source>
</evidence>
<dbReference type="Proteomes" id="UP000288943">
    <property type="component" value="Chromosome"/>
</dbReference>
<dbReference type="SUPFAM" id="SSF103481">
    <property type="entry name" value="Multidrug resistance efflux transporter EmrE"/>
    <property type="match status" value="1"/>
</dbReference>
<comment type="subcellular location">
    <subcellularLocation>
        <location evidence="1">Cell membrane</location>
        <topology evidence="1">Multi-pass membrane protein</topology>
    </subcellularLocation>
</comment>
<dbReference type="AlphaFoldDB" id="A0A410X060"/>
<evidence type="ECO:0000313" key="16">
    <source>
        <dbReference type="Proteomes" id="UP000288943"/>
    </source>
</evidence>
<gene>
    <name evidence="14" type="ORF">M5X16_09125</name>
    <name evidence="15" type="ORF">PC41400_20985</name>
</gene>
<comment type="similarity">
    <text evidence="2">Belongs to the EamA transporter family.</text>
</comment>
<dbReference type="EMBL" id="CP026520">
    <property type="protein sequence ID" value="QAV20000.1"/>
    <property type="molecule type" value="Genomic_DNA"/>
</dbReference>
<keyword evidence="3" id="KW-1003">Cell membrane</keyword>
<dbReference type="GO" id="GO:0005886">
    <property type="term" value="C:plasma membrane"/>
    <property type="evidence" value="ECO:0007669"/>
    <property type="project" value="UniProtKB-SubCell"/>
</dbReference>
<keyword evidence="5" id="KW-0997">Cell inner membrane</keyword>
<evidence type="ECO:0000256" key="6">
    <source>
        <dbReference type="ARBA" id="ARBA00022556"/>
    </source>
</evidence>
<accession>A0A410X060</accession>
<evidence type="ECO:0000256" key="7">
    <source>
        <dbReference type="ARBA" id="ARBA00022692"/>
    </source>
</evidence>
<evidence type="ECO:0000256" key="5">
    <source>
        <dbReference type="ARBA" id="ARBA00022519"/>
    </source>
</evidence>
<protein>
    <submittedName>
        <fullName evidence="14 15">Transporter</fullName>
    </submittedName>
</protein>
<dbReference type="OrthoDB" id="9156836at2"/>
<dbReference type="InterPro" id="IPR037185">
    <property type="entry name" value="EmrE-like"/>
</dbReference>
<dbReference type="PANTHER" id="PTHR30561:SF9">
    <property type="entry name" value="4-AMINO-4-DEOXY-L-ARABINOSE-PHOSPHOUNDECAPRENOL FLIPPASE SUBUNIT ARNF-RELATED"/>
    <property type="match status" value="1"/>
</dbReference>
<feature type="domain" description="EamA" evidence="13">
    <location>
        <begin position="51"/>
        <end position="119"/>
    </location>
</feature>
<evidence type="ECO:0000313" key="17">
    <source>
        <dbReference type="Proteomes" id="UP001527202"/>
    </source>
</evidence>
<dbReference type="GO" id="GO:0022857">
    <property type="term" value="F:transmembrane transporter activity"/>
    <property type="evidence" value="ECO:0007669"/>
    <property type="project" value="InterPro"/>
</dbReference>
<dbReference type="RefSeq" id="WP_042233142.1">
    <property type="nucleotide sequence ID" value="NZ_BQWH01000002.1"/>
</dbReference>
<keyword evidence="7 12" id="KW-0812">Transmembrane</keyword>
<dbReference type="GeneID" id="95377270"/>
<organism evidence="15 16">
    <name type="scientific">Paenibacillus chitinolyticus</name>
    <dbReference type="NCBI Taxonomy" id="79263"/>
    <lineage>
        <taxon>Bacteria</taxon>
        <taxon>Bacillati</taxon>
        <taxon>Bacillota</taxon>
        <taxon>Bacilli</taxon>
        <taxon>Bacillales</taxon>
        <taxon>Paenibacillaceae</taxon>
        <taxon>Paenibacillus</taxon>
    </lineage>
</organism>
<evidence type="ECO:0000313" key="15">
    <source>
        <dbReference type="EMBL" id="QAV20000.1"/>
    </source>
</evidence>
<dbReference type="GO" id="GO:0009103">
    <property type="term" value="P:lipopolysaccharide biosynthetic process"/>
    <property type="evidence" value="ECO:0007669"/>
    <property type="project" value="UniProtKB-KW"/>
</dbReference>
<evidence type="ECO:0000256" key="10">
    <source>
        <dbReference type="ARBA" id="ARBA00023098"/>
    </source>
</evidence>
<feature type="transmembrane region" description="Helical" evidence="12">
    <location>
        <begin position="51"/>
        <end position="69"/>
    </location>
</feature>
<keyword evidence="9 12" id="KW-1133">Transmembrane helix</keyword>
<dbReference type="InterPro" id="IPR000390">
    <property type="entry name" value="Small_drug/metabolite_transptr"/>
</dbReference>